<gene>
    <name evidence="7" type="primary">101901141</name>
</gene>
<dbReference type="KEGG" id="mde:101901141"/>
<evidence type="ECO:0000313" key="7">
    <source>
        <dbReference type="EnsemblMetazoa" id="MDOA004945-PA"/>
    </source>
</evidence>
<feature type="domain" description="Vps16 C-terminal" evidence="6">
    <location>
        <begin position="139"/>
        <end position="271"/>
    </location>
</feature>
<dbReference type="EnsemblMetazoa" id="MDOA004945-RA">
    <property type="protein sequence ID" value="MDOA004945-PA"/>
    <property type="gene ID" value="MDOA004945"/>
</dbReference>
<dbReference type="Pfam" id="PF04840">
    <property type="entry name" value="Vps16_C"/>
    <property type="match status" value="1"/>
</dbReference>
<comment type="subcellular location">
    <subcellularLocation>
        <location evidence="2">Cytoplasmic vesicle</location>
    </subcellularLocation>
    <subcellularLocation>
        <location evidence="1">Early endosome</location>
    </subcellularLocation>
    <subcellularLocation>
        <location evidence="3">Late endosome</location>
    </subcellularLocation>
</comment>
<dbReference type="PANTHER" id="PTHR13364:SF6">
    <property type="entry name" value="SPERMATOGENESIS-DEFECTIVE PROTEIN 39 HOMOLOG"/>
    <property type="match status" value="1"/>
</dbReference>
<accession>A0A1I8MHH6</accession>
<evidence type="ECO:0000256" key="1">
    <source>
        <dbReference type="ARBA" id="ARBA00004412"/>
    </source>
</evidence>
<dbReference type="OrthoDB" id="9977282at2759"/>
<dbReference type="InterPro" id="IPR040057">
    <property type="entry name" value="Spe-39"/>
</dbReference>
<dbReference type="InterPro" id="IPR006925">
    <property type="entry name" value="Vps16_C"/>
</dbReference>
<evidence type="ECO:0000256" key="2">
    <source>
        <dbReference type="ARBA" id="ARBA00004541"/>
    </source>
</evidence>
<dbReference type="GO" id="GO:0006886">
    <property type="term" value="P:intracellular protein transport"/>
    <property type="evidence" value="ECO:0007669"/>
    <property type="project" value="InterPro"/>
</dbReference>
<name>A0A1I8MHH6_MUSDO</name>
<keyword evidence="4" id="KW-0967">Endosome</keyword>
<dbReference type="VEuPathDB" id="VectorBase:MDOA004945"/>
<keyword evidence="5" id="KW-0968">Cytoplasmic vesicle</keyword>
<dbReference type="GO" id="GO:0007034">
    <property type="term" value="P:vacuolar transport"/>
    <property type="evidence" value="ECO:0007669"/>
    <property type="project" value="TreeGrafter"/>
</dbReference>
<evidence type="ECO:0000259" key="6">
    <source>
        <dbReference type="Pfam" id="PF04840"/>
    </source>
</evidence>
<evidence type="ECO:0000256" key="5">
    <source>
        <dbReference type="ARBA" id="ARBA00023329"/>
    </source>
</evidence>
<evidence type="ECO:0000256" key="4">
    <source>
        <dbReference type="ARBA" id="ARBA00022753"/>
    </source>
</evidence>
<dbReference type="STRING" id="7370.A0A1I8MHH6"/>
<organism evidence="7">
    <name type="scientific">Musca domestica</name>
    <name type="common">House fly</name>
    <dbReference type="NCBI Taxonomy" id="7370"/>
    <lineage>
        <taxon>Eukaryota</taxon>
        <taxon>Metazoa</taxon>
        <taxon>Ecdysozoa</taxon>
        <taxon>Arthropoda</taxon>
        <taxon>Hexapoda</taxon>
        <taxon>Insecta</taxon>
        <taxon>Pterygota</taxon>
        <taxon>Neoptera</taxon>
        <taxon>Endopterygota</taxon>
        <taxon>Diptera</taxon>
        <taxon>Brachycera</taxon>
        <taxon>Muscomorpha</taxon>
        <taxon>Muscoidea</taxon>
        <taxon>Muscidae</taxon>
        <taxon>Musca</taxon>
    </lineage>
</organism>
<dbReference type="AlphaFoldDB" id="A0A1I8MHH6"/>
<evidence type="ECO:0000256" key="3">
    <source>
        <dbReference type="ARBA" id="ARBA00004603"/>
    </source>
</evidence>
<reference evidence="7" key="1">
    <citation type="submission" date="2020-05" db="UniProtKB">
        <authorList>
            <consortium name="EnsemblMetazoa"/>
        </authorList>
    </citation>
    <scope>IDENTIFICATION</scope>
    <source>
        <strain evidence="7">Aabys</strain>
    </source>
</reference>
<proteinExistence type="predicted"/>
<dbReference type="GO" id="GO:0005769">
    <property type="term" value="C:early endosome"/>
    <property type="evidence" value="ECO:0007669"/>
    <property type="project" value="UniProtKB-SubCell"/>
</dbReference>
<sequence>MGSNLEDEGYWNRSGRAFNFDDDNEDIDLKSLDINVDSGSIEGGGGGILNDDTISEASFDNTASSYNLSIKSLISDEELKLLLDEQSMDDNMIPKGMKPEEELKLLRRQIQNTLYTPSPMATARKLLQGKIVSFEVFKSLQDKQQLLDAVIEIGCPGDSLLSVILFLDKTLNCKDFHDMLKKRPKALQHYLQYLSQRHVEEAIDLLKDLGKYNEAMLLEFQTVLRLQSMPERKAKLQAMMSHCANNRVCQLYQQILHAAMKLFALVESERNSLNNMVDVNSSPVEVLYACCAKNTNWKDPDITQIISPYRLCNDQHISAGQFDWTALNERARSQAYADLQHIFEQVPTWHPIKQKQFHINISLELAVIRLHDMGAPASVIYMFLSNMSSASEKLELAKRVKCTKAIIDALTALKDVPQLLQIRESLPDRSEEQFYCDNAIKNVQTKRWTTDSIKLKL</sequence>
<dbReference type="GO" id="GO:0005770">
    <property type="term" value="C:late endosome"/>
    <property type="evidence" value="ECO:0007669"/>
    <property type="project" value="UniProtKB-SubCell"/>
</dbReference>
<dbReference type="PANTHER" id="PTHR13364">
    <property type="entry name" value="DEFECTIVE SPERMATOGENESIS PROTEIN 39"/>
    <property type="match status" value="1"/>
</dbReference>
<dbReference type="RefSeq" id="XP_005183927.2">
    <property type="nucleotide sequence ID" value="XM_005183870.4"/>
</dbReference>
<dbReference type="eggNOG" id="KOG4677">
    <property type="taxonomic scope" value="Eukaryota"/>
</dbReference>
<dbReference type="VEuPathDB" id="VectorBase:MDOMA2_010505"/>
<protein>
    <recommendedName>
        <fullName evidence="6">Vps16 C-terminal domain-containing protein</fullName>
    </recommendedName>
</protein>